<comment type="caution">
    <text evidence="1">The sequence shown here is derived from an EMBL/GenBank/DDBJ whole genome shotgun (WGS) entry which is preliminary data.</text>
</comment>
<reference evidence="1" key="1">
    <citation type="submission" date="2009-11" db="EMBL/GenBank/DDBJ databases">
        <authorList>
            <person name="Weinstock G."/>
            <person name="Sodergren E."/>
            <person name="Clifton S."/>
            <person name="Fulton L."/>
            <person name="Fulton B."/>
            <person name="Courtney L."/>
            <person name="Fronick C."/>
            <person name="Harrison M."/>
            <person name="Strong C."/>
            <person name="Farmer C."/>
            <person name="Delahaunty K."/>
            <person name="Markovic C."/>
            <person name="Hall O."/>
            <person name="Minx P."/>
            <person name="Tomlinson C."/>
            <person name="Mitreva M."/>
            <person name="Nelson J."/>
            <person name="Hou S."/>
            <person name="Wollam A."/>
            <person name="Pepin K.H."/>
            <person name="Johnson M."/>
            <person name="Bhonagiri V."/>
            <person name="Nash W.E."/>
            <person name="Warren W."/>
            <person name="Chinwalla A."/>
            <person name="Mardis E.R."/>
            <person name="Wilson R.K."/>
        </authorList>
    </citation>
    <scope>NUCLEOTIDE SEQUENCE [LARGE SCALE GENOMIC DNA]</scope>
    <source>
        <strain evidence="1">DSM 18205</strain>
    </source>
</reference>
<gene>
    <name evidence="1" type="ORF">PREVCOP_06052</name>
</gene>
<evidence type="ECO:0000313" key="1">
    <source>
        <dbReference type="EMBL" id="EFB34479.1"/>
    </source>
</evidence>
<dbReference type="PaxDb" id="537011-PREVCOP_06052"/>
<dbReference type="Proteomes" id="UP000004477">
    <property type="component" value="Unassembled WGS sequence"/>
</dbReference>
<dbReference type="HOGENOM" id="CLU_3294222_0_0_10"/>
<sequence length="40" mass="4903">MIFTIYFCNHIANALNYIGKIKQIIRNTQTFQRFYIYNKV</sequence>
<accession>D1PFP5</accession>
<name>D1PFP5_9BACT</name>
<keyword evidence="2" id="KW-1185">Reference proteome</keyword>
<dbReference type="STRING" id="537011.PREVCOP_06052"/>
<organism evidence="1 2">
    <name type="scientific">Segatella copri DSM 18205</name>
    <dbReference type="NCBI Taxonomy" id="537011"/>
    <lineage>
        <taxon>Bacteria</taxon>
        <taxon>Pseudomonadati</taxon>
        <taxon>Bacteroidota</taxon>
        <taxon>Bacteroidia</taxon>
        <taxon>Bacteroidales</taxon>
        <taxon>Prevotellaceae</taxon>
        <taxon>Segatella</taxon>
    </lineage>
</organism>
<dbReference type="AlphaFoldDB" id="D1PFP5"/>
<protein>
    <submittedName>
        <fullName evidence="1">Uncharacterized protein</fullName>
    </submittedName>
</protein>
<proteinExistence type="predicted"/>
<dbReference type="EMBL" id="ACBX02000036">
    <property type="protein sequence ID" value="EFB34479.1"/>
    <property type="molecule type" value="Genomic_DNA"/>
</dbReference>
<evidence type="ECO:0000313" key="2">
    <source>
        <dbReference type="Proteomes" id="UP000004477"/>
    </source>
</evidence>